<dbReference type="EMBL" id="JAHLJV010000043">
    <property type="protein sequence ID" value="KAK1585598.1"/>
    <property type="molecule type" value="Genomic_DNA"/>
</dbReference>
<sequence length="51" mass="5798">MRKCRDRVEMRLALLCFALLGLAWLTGADRESKCRFPPPPHCFRSFAGCLG</sequence>
<dbReference type="RefSeq" id="XP_060412619.1">
    <property type="nucleotide sequence ID" value="XM_060558179.1"/>
</dbReference>
<proteinExistence type="predicted"/>
<comment type="caution">
    <text evidence="2">The sequence shown here is derived from an EMBL/GenBank/DDBJ whole genome shotgun (WGS) entry which is preliminary data.</text>
</comment>
<evidence type="ECO:0000313" key="2">
    <source>
        <dbReference type="EMBL" id="KAK1585598.1"/>
    </source>
</evidence>
<feature type="signal peptide" evidence="1">
    <location>
        <begin position="1"/>
        <end position="28"/>
    </location>
</feature>
<dbReference type="GeneID" id="85442419"/>
<keyword evidence="3" id="KW-1185">Reference proteome</keyword>
<organism evidence="2 3">
    <name type="scientific">Colletotrichum navitas</name>
    <dbReference type="NCBI Taxonomy" id="681940"/>
    <lineage>
        <taxon>Eukaryota</taxon>
        <taxon>Fungi</taxon>
        <taxon>Dikarya</taxon>
        <taxon>Ascomycota</taxon>
        <taxon>Pezizomycotina</taxon>
        <taxon>Sordariomycetes</taxon>
        <taxon>Hypocreomycetidae</taxon>
        <taxon>Glomerellales</taxon>
        <taxon>Glomerellaceae</taxon>
        <taxon>Colletotrichum</taxon>
        <taxon>Colletotrichum graminicola species complex</taxon>
    </lineage>
</organism>
<dbReference type="AlphaFoldDB" id="A0AAD8PWM2"/>
<protein>
    <submittedName>
        <fullName evidence="2">Uncharacterized protein</fullName>
    </submittedName>
</protein>
<gene>
    <name evidence="2" type="ORF">LY79DRAFT_558443</name>
</gene>
<name>A0AAD8PWM2_9PEZI</name>
<dbReference type="Proteomes" id="UP001230504">
    <property type="component" value="Unassembled WGS sequence"/>
</dbReference>
<accession>A0AAD8PWM2</accession>
<evidence type="ECO:0000256" key="1">
    <source>
        <dbReference type="SAM" id="SignalP"/>
    </source>
</evidence>
<evidence type="ECO:0000313" key="3">
    <source>
        <dbReference type="Proteomes" id="UP001230504"/>
    </source>
</evidence>
<feature type="chain" id="PRO_5042150542" evidence="1">
    <location>
        <begin position="29"/>
        <end position="51"/>
    </location>
</feature>
<reference evidence="2" key="1">
    <citation type="submission" date="2021-06" db="EMBL/GenBank/DDBJ databases">
        <title>Comparative genomics, transcriptomics and evolutionary studies reveal genomic signatures of adaptation to plant cell wall in hemibiotrophic fungi.</title>
        <authorList>
            <consortium name="DOE Joint Genome Institute"/>
            <person name="Baroncelli R."/>
            <person name="Diaz J.F."/>
            <person name="Benocci T."/>
            <person name="Peng M."/>
            <person name="Battaglia E."/>
            <person name="Haridas S."/>
            <person name="Andreopoulos W."/>
            <person name="Labutti K."/>
            <person name="Pangilinan J."/>
            <person name="Floch G.L."/>
            <person name="Makela M.R."/>
            <person name="Henrissat B."/>
            <person name="Grigoriev I.V."/>
            <person name="Crouch J.A."/>
            <person name="De Vries R.P."/>
            <person name="Sukno S.A."/>
            <person name="Thon M.R."/>
        </authorList>
    </citation>
    <scope>NUCLEOTIDE SEQUENCE</scope>
    <source>
        <strain evidence="2">CBS 125086</strain>
    </source>
</reference>
<keyword evidence="1" id="KW-0732">Signal</keyword>